<protein>
    <submittedName>
        <fullName evidence="6">DNA-binding transcriptional LysR family regulator</fullName>
    </submittedName>
</protein>
<dbReference type="PROSITE" id="PS50931">
    <property type="entry name" value="HTH_LYSR"/>
    <property type="match status" value="1"/>
</dbReference>
<dbReference type="SUPFAM" id="SSF53850">
    <property type="entry name" value="Periplasmic binding protein-like II"/>
    <property type="match status" value="1"/>
</dbReference>
<dbReference type="PRINTS" id="PR00039">
    <property type="entry name" value="HTHLYSR"/>
</dbReference>
<keyword evidence="2" id="KW-0805">Transcription regulation</keyword>
<dbReference type="Proteomes" id="UP001239167">
    <property type="component" value="Unassembled WGS sequence"/>
</dbReference>
<dbReference type="InterPro" id="IPR005119">
    <property type="entry name" value="LysR_subst-bd"/>
</dbReference>
<dbReference type="InterPro" id="IPR036390">
    <property type="entry name" value="WH_DNA-bd_sf"/>
</dbReference>
<dbReference type="RefSeq" id="WP_196605684.1">
    <property type="nucleotide sequence ID" value="NZ_CP116940.1"/>
</dbReference>
<reference evidence="6 7" key="1">
    <citation type="submission" date="2023-07" db="EMBL/GenBank/DDBJ databases">
        <title>Genomic Encyclopedia of Type Strains, Phase IV (KMG-IV): sequencing the most valuable type-strain genomes for metagenomic binning, comparative biology and taxonomic classification.</title>
        <authorList>
            <person name="Goeker M."/>
        </authorList>
    </citation>
    <scope>NUCLEOTIDE SEQUENCE [LARGE SCALE GENOMIC DNA]</scope>
    <source>
        <strain evidence="6 7">DSM 16980</strain>
    </source>
</reference>
<comment type="similarity">
    <text evidence="1">Belongs to the LysR transcriptional regulatory family.</text>
</comment>
<organism evidence="6 7">
    <name type="scientific">Pectinatus haikarae</name>
    <dbReference type="NCBI Taxonomy" id="349096"/>
    <lineage>
        <taxon>Bacteria</taxon>
        <taxon>Bacillati</taxon>
        <taxon>Bacillota</taxon>
        <taxon>Negativicutes</taxon>
        <taxon>Selenomonadales</taxon>
        <taxon>Selenomonadaceae</taxon>
        <taxon>Pectinatus</taxon>
    </lineage>
</organism>
<evidence type="ECO:0000313" key="6">
    <source>
        <dbReference type="EMBL" id="MDQ0204758.1"/>
    </source>
</evidence>
<dbReference type="SUPFAM" id="SSF46785">
    <property type="entry name" value="Winged helix' DNA-binding domain"/>
    <property type="match status" value="1"/>
</dbReference>
<feature type="domain" description="HTH lysR-type" evidence="5">
    <location>
        <begin position="1"/>
        <end position="58"/>
    </location>
</feature>
<dbReference type="PANTHER" id="PTHR30126">
    <property type="entry name" value="HTH-TYPE TRANSCRIPTIONAL REGULATOR"/>
    <property type="match status" value="1"/>
</dbReference>
<dbReference type="EMBL" id="JAUSUE010000021">
    <property type="protein sequence ID" value="MDQ0204758.1"/>
    <property type="molecule type" value="Genomic_DNA"/>
</dbReference>
<evidence type="ECO:0000313" key="7">
    <source>
        <dbReference type="Proteomes" id="UP001239167"/>
    </source>
</evidence>
<dbReference type="CDD" id="cd05466">
    <property type="entry name" value="PBP2_LTTR_substrate"/>
    <property type="match status" value="1"/>
</dbReference>
<dbReference type="InterPro" id="IPR036388">
    <property type="entry name" value="WH-like_DNA-bd_sf"/>
</dbReference>
<dbReference type="Pfam" id="PF00126">
    <property type="entry name" value="HTH_1"/>
    <property type="match status" value="1"/>
</dbReference>
<sequence>MDLRNLITVKTILEMGTFQNAAKRLNYTQSTVTFQVQQLEQELSIKLFEKIGRKMILTQAGKDILPYIDTIIQSTEQISNYGKGTLDLTGSLRIALPETLLVYKMQPVLKAFRKQAPNVRIHLQTLNCYTIRDKIMNNGADIGIHYDVGGYTPAIRTEFLANFSLSLIASPAIAADQTDFLTENQRKTTVLISNDSNSIFQKLFDHYLEEKNISIEQPIELWSIEAIKKCVISDMGIAFLPTFTVENELNKRALQALATDLNDQRITAVCAYHKNKWLSPAMELFICLLKKYLLLKEPSV</sequence>
<name>A0ABT9YAA3_9FIRM</name>
<keyword evidence="7" id="KW-1185">Reference proteome</keyword>
<comment type="caution">
    <text evidence="6">The sequence shown here is derived from an EMBL/GenBank/DDBJ whole genome shotgun (WGS) entry which is preliminary data.</text>
</comment>
<dbReference type="Pfam" id="PF03466">
    <property type="entry name" value="LysR_substrate"/>
    <property type="match status" value="1"/>
</dbReference>
<dbReference type="PANTHER" id="PTHR30126:SF5">
    <property type="entry name" value="HTH-TYPE TRANSCRIPTIONAL ACTIVATOR CMPR"/>
    <property type="match status" value="1"/>
</dbReference>
<evidence type="ECO:0000256" key="4">
    <source>
        <dbReference type="ARBA" id="ARBA00023163"/>
    </source>
</evidence>
<accession>A0ABT9YAA3</accession>
<evidence type="ECO:0000259" key="5">
    <source>
        <dbReference type="PROSITE" id="PS50931"/>
    </source>
</evidence>
<keyword evidence="4" id="KW-0804">Transcription</keyword>
<dbReference type="InterPro" id="IPR000847">
    <property type="entry name" value="LysR_HTH_N"/>
</dbReference>
<keyword evidence="3 6" id="KW-0238">DNA-binding</keyword>
<evidence type="ECO:0000256" key="3">
    <source>
        <dbReference type="ARBA" id="ARBA00023125"/>
    </source>
</evidence>
<evidence type="ECO:0000256" key="2">
    <source>
        <dbReference type="ARBA" id="ARBA00023015"/>
    </source>
</evidence>
<dbReference type="GO" id="GO:0003677">
    <property type="term" value="F:DNA binding"/>
    <property type="evidence" value="ECO:0007669"/>
    <property type="project" value="UniProtKB-KW"/>
</dbReference>
<evidence type="ECO:0000256" key="1">
    <source>
        <dbReference type="ARBA" id="ARBA00009437"/>
    </source>
</evidence>
<dbReference type="Gene3D" id="3.40.190.290">
    <property type="match status" value="1"/>
</dbReference>
<proteinExistence type="inferred from homology"/>
<dbReference type="Gene3D" id="1.10.10.10">
    <property type="entry name" value="Winged helix-like DNA-binding domain superfamily/Winged helix DNA-binding domain"/>
    <property type="match status" value="1"/>
</dbReference>
<gene>
    <name evidence="6" type="ORF">J2S01_002491</name>
</gene>